<accession>A0A378R212</accession>
<dbReference type="EMBL" id="UGQB01000004">
    <property type="protein sequence ID" value="STZ09292.1"/>
    <property type="molecule type" value="Genomic_DNA"/>
</dbReference>
<dbReference type="AlphaFoldDB" id="A0A378R212"/>
<feature type="transmembrane region" description="Helical" evidence="1">
    <location>
        <begin position="88"/>
        <end position="106"/>
    </location>
</feature>
<name>A0A378R212_9GAMM</name>
<dbReference type="STRING" id="1122244.GCA_000426885_02252"/>
<keyword evidence="1" id="KW-0472">Membrane</keyword>
<feature type="transmembrane region" description="Helical" evidence="1">
    <location>
        <begin position="39"/>
        <end position="61"/>
    </location>
</feature>
<proteinExistence type="predicted"/>
<evidence type="ECO:0000313" key="3">
    <source>
        <dbReference type="Proteomes" id="UP000254065"/>
    </source>
</evidence>
<feature type="transmembrane region" description="Helical" evidence="1">
    <location>
        <begin position="112"/>
        <end position="139"/>
    </location>
</feature>
<keyword evidence="3" id="KW-1185">Reference proteome</keyword>
<evidence type="ECO:0000256" key="1">
    <source>
        <dbReference type="SAM" id="Phobius"/>
    </source>
</evidence>
<organism evidence="2 3">
    <name type="scientific">Moraxella caprae</name>
    <dbReference type="NCBI Taxonomy" id="90240"/>
    <lineage>
        <taxon>Bacteria</taxon>
        <taxon>Pseudomonadati</taxon>
        <taxon>Pseudomonadota</taxon>
        <taxon>Gammaproteobacteria</taxon>
        <taxon>Moraxellales</taxon>
        <taxon>Moraxellaceae</taxon>
        <taxon>Moraxella</taxon>
    </lineage>
</organism>
<protein>
    <submittedName>
        <fullName evidence="2">Uncharacterized protein</fullName>
    </submittedName>
</protein>
<reference evidence="2 3" key="1">
    <citation type="submission" date="2018-06" db="EMBL/GenBank/DDBJ databases">
        <authorList>
            <consortium name="Pathogen Informatics"/>
            <person name="Doyle S."/>
        </authorList>
    </citation>
    <scope>NUCLEOTIDE SEQUENCE [LARGE SCALE GENOMIC DNA]</scope>
    <source>
        <strain evidence="2 3">NCTC12877</strain>
    </source>
</reference>
<keyword evidence="1" id="KW-1133">Transmembrane helix</keyword>
<gene>
    <name evidence="2" type="ORF">NCTC12877_02307</name>
</gene>
<evidence type="ECO:0000313" key="2">
    <source>
        <dbReference type="EMBL" id="STZ09292.1"/>
    </source>
</evidence>
<dbReference type="RefSeq" id="WP_029103631.1">
    <property type="nucleotide sequence ID" value="NZ_UGQB01000004.1"/>
</dbReference>
<sequence>MKWLPKNLSLLILLAIIIAGGISYVAQPLVHASPNANSVIINVFTILTGFLFAIMALFANVEYDSSVNWRQLEVQESINQSRFDKLHFLFYLYLAVLIFVFMAVLLKDNKQYQNSLFLVCLEYFYLWLTSFSLMMSISLPSKLNTFRKNKFNEAIKDKRPQP</sequence>
<dbReference type="Proteomes" id="UP000254065">
    <property type="component" value="Unassembled WGS sequence"/>
</dbReference>
<keyword evidence="1" id="KW-0812">Transmembrane</keyword>